<dbReference type="SMART" id="SM00205">
    <property type="entry name" value="THN"/>
    <property type="match status" value="1"/>
</dbReference>
<dbReference type="FunFam" id="2.60.110.10:FF:000011">
    <property type="entry name" value="Thaumatin family protein"/>
    <property type="match status" value="1"/>
</dbReference>
<organism evidence="3 4">
    <name type="scientific">Kockovaella imperatae</name>
    <dbReference type="NCBI Taxonomy" id="4999"/>
    <lineage>
        <taxon>Eukaryota</taxon>
        <taxon>Fungi</taxon>
        <taxon>Dikarya</taxon>
        <taxon>Basidiomycota</taxon>
        <taxon>Agaricomycotina</taxon>
        <taxon>Tremellomycetes</taxon>
        <taxon>Tremellales</taxon>
        <taxon>Cuniculitremaceae</taxon>
        <taxon>Kockovaella</taxon>
    </lineage>
</organism>
<dbReference type="PRINTS" id="PR00347">
    <property type="entry name" value="THAUMATIN"/>
</dbReference>
<dbReference type="EMBL" id="NBSH01000001">
    <property type="protein sequence ID" value="ORX40766.1"/>
    <property type="molecule type" value="Genomic_DNA"/>
</dbReference>
<dbReference type="SUPFAM" id="SSF49870">
    <property type="entry name" value="Osmotin, thaumatin-like protein"/>
    <property type="match status" value="1"/>
</dbReference>
<dbReference type="GeneID" id="33553967"/>
<protein>
    <submittedName>
        <fullName evidence="3">Thaumatin family-domain-containing protein</fullName>
    </submittedName>
</protein>
<keyword evidence="2" id="KW-0732">Signal</keyword>
<evidence type="ECO:0000256" key="1">
    <source>
        <dbReference type="SAM" id="MobiDB-lite"/>
    </source>
</evidence>
<dbReference type="Proteomes" id="UP000193218">
    <property type="component" value="Unassembled WGS sequence"/>
</dbReference>
<feature type="compositionally biased region" description="Basic residues" evidence="1">
    <location>
        <begin position="412"/>
        <end position="424"/>
    </location>
</feature>
<comment type="caution">
    <text evidence="3">The sequence shown here is derived from an EMBL/GenBank/DDBJ whole genome shotgun (WGS) entry which is preliminary data.</text>
</comment>
<dbReference type="InParanoid" id="A0A1Y1UTK7"/>
<feature type="signal peptide" evidence="2">
    <location>
        <begin position="1"/>
        <end position="22"/>
    </location>
</feature>
<dbReference type="STRING" id="4999.A0A1Y1UTK7"/>
<dbReference type="PROSITE" id="PS51367">
    <property type="entry name" value="THAUMATIN_2"/>
    <property type="match status" value="1"/>
</dbReference>
<dbReference type="Gene3D" id="2.60.110.10">
    <property type="entry name" value="Thaumatin"/>
    <property type="match status" value="1"/>
</dbReference>
<dbReference type="RefSeq" id="XP_021874445.1">
    <property type="nucleotide sequence ID" value="XM_022012159.1"/>
</dbReference>
<dbReference type="PANTHER" id="PTHR31048">
    <property type="entry name" value="OS03G0233200 PROTEIN"/>
    <property type="match status" value="1"/>
</dbReference>
<gene>
    <name evidence="3" type="ORF">BD324DRAFT_19891</name>
</gene>
<feature type="region of interest" description="Disordered" evidence="1">
    <location>
        <begin position="402"/>
        <end position="424"/>
    </location>
</feature>
<keyword evidence="4" id="KW-1185">Reference proteome</keyword>
<evidence type="ECO:0000256" key="2">
    <source>
        <dbReference type="SAM" id="SignalP"/>
    </source>
</evidence>
<dbReference type="AlphaFoldDB" id="A0A1Y1UTK7"/>
<evidence type="ECO:0000313" key="3">
    <source>
        <dbReference type="EMBL" id="ORX40766.1"/>
    </source>
</evidence>
<dbReference type="OrthoDB" id="430315at2759"/>
<dbReference type="Pfam" id="PF00314">
    <property type="entry name" value="Thaumatin"/>
    <property type="match status" value="1"/>
</dbReference>
<proteinExistence type="predicted"/>
<sequence>MLFLEIAFQFTSLLMASQVVFSRKITVKNSCKTTVWPGMHTGGGTAPDHVTGWEAVPGSEETFEVADNWTAGRIWARTGCVVQDGNFQCLTGQCGSGEGGDMTCMNTNTPPSTLAEFTLATAGEDNYDISLVDGFNVPLNIILSKSDCPQPTCMGNINPLCPPLLRTGLDSNGVNLGCLAACNAGFGAETYGNRACCTGSYNDPIMCGICGVDYYSLFKDNCNMSYAYAYDEKSESALWTCPSSPGSLSDYTIEFCPDGRDYVGSRFAGTEYLDATAKCTSQATSGPQTFSVPPSPSTTIAQGTLQVVATVATGLDGAAAIEIRPSPPPVSAATSPNAAAAVTSSAPAVVSGARLSLASSADQVVVVWETKTSTAIKTAGCKASAPAAVNLLLHPNEDEAVRGGQWLAPQKRAQKRSNRMTRVH</sequence>
<accession>A0A1Y1UTK7</accession>
<feature type="chain" id="PRO_5012779093" evidence="2">
    <location>
        <begin position="23"/>
        <end position="424"/>
    </location>
</feature>
<name>A0A1Y1UTK7_9TREE</name>
<dbReference type="InterPro" id="IPR001938">
    <property type="entry name" value="Thaumatin"/>
</dbReference>
<dbReference type="InterPro" id="IPR037176">
    <property type="entry name" value="Osmotin/thaumatin-like_sf"/>
</dbReference>
<evidence type="ECO:0000313" key="4">
    <source>
        <dbReference type="Proteomes" id="UP000193218"/>
    </source>
</evidence>
<reference evidence="3 4" key="1">
    <citation type="submission" date="2017-03" db="EMBL/GenBank/DDBJ databases">
        <title>Widespread Adenine N6-methylation of Active Genes in Fungi.</title>
        <authorList>
            <consortium name="DOE Joint Genome Institute"/>
            <person name="Mondo S.J."/>
            <person name="Dannebaum R.O."/>
            <person name="Kuo R.C."/>
            <person name="Louie K.B."/>
            <person name="Bewick A.J."/>
            <person name="Labutti K."/>
            <person name="Haridas S."/>
            <person name="Kuo A."/>
            <person name="Salamov A."/>
            <person name="Ahrendt S.R."/>
            <person name="Lau R."/>
            <person name="Bowen B.P."/>
            <person name="Lipzen A."/>
            <person name="Sullivan W."/>
            <person name="Andreopoulos W.B."/>
            <person name="Clum A."/>
            <person name="Lindquist E."/>
            <person name="Daum C."/>
            <person name="Northen T.R."/>
            <person name="Ramamoorthy G."/>
            <person name="Schmitz R.J."/>
            <person name="Gryganskyi A."/>
            <person name="Culley D."/>
            <person name="Magnuson J."/>
            <person name="James T.Y."/>
            <person name="O'Malley M.A."/>
            <person name="Stajich J.E."/>
            <person name="Spatafora J.W."/>
            <person name="Visel A."/>
            <person name="Grigoriev I.V."/>
        </authorList>
    </citation>
    <scope>NUCLEOTIDE SEQUENCE [LARGE SCALE GENOMIC DNA]</scope>
    <source>
        <strain evidence="3 4">NRRL Y-17943</strain>
    </source>
</reference>